<reference evidence="1 2" key="1">
    <citation type="submission" date="2018-10" db="EMBL/GenBank/DDBJ databases">
        <title>Fifty Aureobasidium pullulans genomes reveal a recombining polyextremotolerant generalist.</title>
        <authorList>
            <person name="Gostincar C."/>
            <person name="Turk M."/>
            <person name="Zajc J."/>
            <person name="Gunde-Cimerman N."/>
        </authorList>
    </citation>
    <scope>NUCLEOTIDE SEQUENCE [LARGE SCALE GENOMIC DNA]</scope>
    <source>
        <strain evidence="1 2">EXF-4256</strain>
    </source>
</reference>
<name>A0AB38LZX6_AURPU</name>
<proteinExistence type="predicted"/>
<comment type="caution">
    <text evidence="1">The sequence shown here is derived from an EMBL/GenBank/DDBJ whole genome shotgun (WGS) entry which is preliminary data.</text>
</comment>
<organism evidence="1 2">
    <name type="scientific">Aureobasidium pullulans</name>
    <name type="common">Black yeast</name>
    <name type="synonym">Pullularia pullulans</name>
    <dbReference type="NCBI Taxonomy" id="5580"/>
    <lineage>
        <taxon>Eukaryota</taxon>
        <taxon>Fungi</taxon>
        <taxon>Dikarya</taxon>
        <taxon>Ascomycota</taxon>
        <taxon>Pezizomycotina</taxon>
        <taxon>Dothideomycetes</taxon>
        <taxon>Dothideomycetidae</taxon>
        <taxon>Dothideales</taxon>
        <taxon>Saccotheciaceae</taxon>
        <taxon>Aureobasidium</taxon>
    </lineage>
</organism>
<protein>
    <submittedName>
        <fullName evidence="1">Uncharacterized protein</fullName>
    </submittedName>
</protein>
<dbReference type="EMBL" id="QZBJ01000023">
    <property type="protein sequence ID" value="THY75199.1"/>
    <property type="molecule type" value="Genomic_DNA"/>
</dbReference>
<evidence type="ECO:0000313" key="1">
    <source>
        <dbReference type="EMBL" id="THY75199.1"/>
    </source>
</evidence>
<sequence>MALPKHMENFVTAMQQVYQFPMTVDENYAVSPGIGTVITEVTRPQCVLMYGLTSLGRLDWRPPPMKDGHRGRYLWTDAFGVFNFVTLFKETSQPHFLVLAAILVETVHGVLGRTRDLSARLPGASDESPLAGGLRIGKNEASGSDGDGQYHHYLTLWMLALNRLSIASGEKKYNDQAISLARSTHPAFMYQRDAPRPQMVCEGNLDPINGLVTYRILQETSGNPEVLKEEISGYQKIVDQKWKGYTSSDTLDLGMTLWTVHWFSDRDDWAKQLAAAAIRDMRILFHESHYLDLPTAQRLAFREFGTCLGIRVHPIAELEPVAKHIITDWEGASRVPIPKKNVGMESLEPMDLVMYAAALCPGAFKRNYLN</sequence>
<evidence type="ECO:0000313" key="2">
    <source>
        <dbReference type="Proteomes" id="UP000305064"/>
    </source>
</evidence>
<dbReference type="Proteomes" id="UP000305064">
    <property type="component" value="Unassembled WGS sequence"/>
</dbReference>
<accession>A0AB38LZX6</accession>
<dbReference type="AlphaFoldDB" id="A0AB38LZX6"/>
<gene>
    <name evidence="1" type="ORF">D6C94_04258</name>
</gene>